<comment type="caution">
    <text evidence="1">The sequence shown here is derived from an EMBL/GenBank/DDBJ whole genome shotgun (WGS) entry which is preliminary data.</text>
</comment>
<gene>
    <name evidence="1" type="ORF">LNINA_LOCUS4394</name>
</gene>
<accession>A0AAV1J843</accession>
<sequence length="266" mass="29092">MTRASAQGCRVERVTRTPRNLVQHRLMTWENVPYVRGVDVPRVPLQSDLVPNRAQLFQYCLHCHRARRVISHLAQSRRLAYFVTVSLFHVADLTAVGPALAILAQSQEYVVQSVAVTQEYQFVVVPVDHVCLYGNIISVDSSVNPGIVRGDADQVAAIALAEVSAALDDAGAHHVFRPAHTDESPIREQSRGIVCDEIAGAGEGDAAEVNFTPGNVNYPTTLLRGNLGYIKIINSGQKDITWDASQILTRAEDCSEPAIDSQDGRL</sequence>
<dbReference type="EMBL" id="CAVLEF010000005">
    <property type="protein sequence ID" value="CAK1544671.1"/>
    <property type="molecule type" value="Genomic_DNA"/>
</dbReference>
<dbReference type="Proteomes" id="UP001497472">
    <property type="component" value="Unassembled WGS sequence"/>
</dbReference>
<organism evidence="1 2">
    <name type="scientific">Leptosia nina</name>
    <dbReference type="NCBI Taxonomy" id="320188"/>
    <lineage>
        <taxon>Eukaryota</taxon>
        <taxon>Metazoa</taxon>
        <taxon>Ecdysozoa</taxon>
        <taxon>Arthropoda</taxon>
        <taxon>Hexapoda</taxon>
        <taxon>Insecta</taxon>
        <taxon>Pterygota</taxon>
        <taxon>Neoptera</taxon>
        <taxon>Endopterygota</taxon>
        <taxon>Lepidoptera</taxon>
        <taxon>Glossata</taxon>
        <taxon>Ditrysia</taxon>
        <taxon>Papilionoidea</taxon>
        <taxon>Pieridae</taxon>
        <taxon>Pierinae</taxon>
        <taxon>Leptosia</taxon>
    </lineage>
</organism>
<name>A0AAV1J843_9NEOP</name>
<keyword evidence="2" id="KW-1185">Reference proteome</keyword>
<evidence type="ECO:0000313" key="1">
    <source>
        <dbReference type="EMBL" id="CAK1544671.1"/>
    </source>
</evidence>
<protein>
    <submittedName>
        <fullName evidence="1">Uncharacterized protein</fullName>
    </submittedName>
</protein>
<dbReference type="AlphaFoldDB" id="A0AAV1J843"/>
<proteinExistence type="predicted"/>
<evidence type="ECO:0000313" key="2">
    <source>
        <dbReference type="Proteomes" id="UP001497472"/>
    </source>
</evidence>
<reference evidence="1 2" key="1">
    <citation type="submission" date="2023-11" db="EMBL/GenBank/DDBJ databases">
        <authorList>
            <person name="Okamura Y."/>
        </authorList>
    </citation>
    <scope>NUCLEOTIDE SEQUENCE [LARGE SCALE GENOMIC DNA]</scope>
</reference>